<keyword evidence="3" id="KW-0805">Transcription regulation</keyword>
<dbReference type="SUPFAM" id="SSF46785">
    <property type="entry name" value="Winged helix' DNA-binding domain"/>
    <property type="match status" value="1"/>
</dbReference>
<dbReference type="InterPro" id="IPR014036">
    <property type="entry name" value="DeoR-like_C"/>
</dbReference>
<organism evidence="8 9">
    <name type="scientific">Breznakia blatticola</name>
    <dbReference type="NCBI Taxonomy" id="1754012"/>
    <lineage>
        <taxon>Bacteria</taxon>
        <taxon>Bacillati</taxon>
        <taxon>Bacillota</taxon>
        <taxon>Erysipelotrichia</taxon>
        <taxon>Erysipelotrichales</taxon>
        <taxon>Erysipelotrichaceae</taxon>
        <taxon>Breznakia</taxon>
    </lineage>
</organism>
<dbReference type="Gene3D" id="3.40.50.1360">
    <property type="match status" value="1"/>
</dbReference>
<keyword evidence="2" id="KW-0678">Repressor</keyword>
<keyword evidence="4" id="KW-0238">DNA-binding</keyword>
<dbReference type="GO" id="GO:0003700">
    <property type="term" value="F:DNA-binding transcription factor activity"/>
    <property type="evidence" value="ECO:0007669"/>
    <property type="project" value="InterPro"/>
</dbReference>
<dbReference type="PROSITE" id="PS51000">
    <property type="entry name" value="HTH_DEOR_2"/>
    <property type="match status" value="1"/>
</dbReference>
<dbReference type="SUPFAM" id="SSF100950">
    <property type="entry name" value="NagB/RpiA/CoA transferase-like"/>
    <property type="match status" value="1"/>
</dbReference>
<dbReference type="PROSITE" id="PS00894">
    <property type="entry name" value="HTH_DEOR_1"/>
    <property type="match status" value="1"/>
</dbReference>
<dbReference type="InterPro" id="IPR050313">
    <property type="entry name" value="Carb_Metab_HTH_regulators"/>
</dbReference>
<evidence type="ECO:0000256" key="6">
    <source>
        <dbReference type="ARBA" id="ARBA00024937"/>
    </source>
</evidence>
<dbReference type="PRINTS" id="PR00037">
    <property type="entry name" value="HTHLACR"/>
</dbReference>
<feature type="domain" description="HTH deoR-type" evidence="7">
    <location>
        <begin position="3"/>
        <end position="58"/>
    </location>
</feature>
<comment type="caution">
    <text evidence="8">The sequence shown here is derived from an EMBL/GenBank/DDBJ whole genome shotgun (WGS) entry which is preliminary data.</text>
</comment>
<keyword evidence="5" id="KW-0804">Transcription</keyword>
<sequence>MLKRERLLKICNMVNEFGIVTVNDIINALDVSDMTVRRDLDELEKSGKLLRIHGGAQSLTFSLDHELSHVEKATVQSIEKQQIVKHASSLIKEGETIFLGPGTTIEMLANRIRGRNIRVVTNSYPVFETLINHKPTEVILTGGEYRSHTGAFVGPIANSILLKLKYTKAFIGCNGIFNSQITTYSLEEGEVQAIALSNSRNRYLLADYKKFNREDFYVYYDLHDFDAIITDQNLSKDTQEHYQQYTDIIIASTKF</sequence>
<evidence type="ECO:0000259" key="7">
    <source>
        <dbReference type="PROSITE" id="PS51000"/>
    </source>
</evidence>
<dbReference type="PANTHER" id="PTHR30363:SF4">
    <property type="entry name" value="GLYCEROL-3-PHOSPHATE REGULON REPRESSOR"/>
    <property type="match status" value="1"/>
</dbReference>
<keyword evidence="9" id="KW-1185">Reference proteome</keyword>
<dbReference type="SMART" id="SM01134">
    <property type="entry name" value="DeoRC"/>
    <property type="match status" value="1"/>
</dbReference>
<name>A0A4R8A5Z4_9FIRM</name>
<gene>
    <name evidence="8" type="ORF">EDD63_102100</name>
</gene>
<evidence type="ECO:0000313" key="9">
    <source>
        <dbReference type="Proteomes" id="UP000294743"/>
    </source>
</evidence>
<dbReference type="InterPro" id="IPR018356">
    <property type="entry name" value="Tscrpt_reg_HTH_DeoR_CS"/>
</dbReference>
<protein>
    <recommendedName>
        <fullName evidence="1">Lactose phosphotransferase system repressor</fullName>
    </recommendedName>
</protein>
<evidence type="ECO:0000313" key="8">
    <source>
        <dbReference type="EMBL" id="TDW26079.1"/>
    </source>
</evidence>
<reference evidence="8 9" key="1">
    <citation type="submission" date="2019-03" db="EMBL/GenBank/DDBJ databases">
        <title>Genomic Encyclopedia of Type Strains, Phase IV (KMG-IV): sequencing the most valuable type-strain genomes for metagenomic binning, comparative biology and taxonomic classification.</title>
        <authorList>
            <person name="Goeker M."/>
        </authorList>
    </citation>
    <scope>NUCLEOTIDE SEQUENCE [LARGE SCALE GENOMIC DNA]</scope>
    <source>
        <strain evidence="8 9">DSM 28867</strain>
    </source>
</reference>
<dbReference type="EMBL" id="SODD01000002">
    <property type="protein sequence ID" value="TDW26079.1"/>
    <property type="molecule type" value="Genomic_DNA"/>
</dbReference>
<evidence type="ECO:0000256" key="3">
    <source>
        <dbReference type="ARBA" id="ARBA00023015"/>
    </source>
</evidence>
<dbReference type="Pfam" id="PF00455">
    <property type="entry name" value="DeoRC"/>
    <property type="match status" value="1"/>
</dbReference>
<accession>A0A4R8A5Z4</accession>
<evidence type="ECO:0000256" key="5">
    <source>
        <dbReference type="ARBA" id="ARBA00023163"/>
    </source>
</evidence>
<dbReference type="Gene3D" id="1.10.10.10">
    <property type="entry name" value="Winged helix-like DNA-binding domain superfamily/Winged helix DNA-binding domain"/>
    <property type="match status" value="1"/>
</dbReference>
<dbReference type="Pfam" id="PF08220">
    <property type="entry name" value="HTH_DeoR"/>
    <property type="match status" value="1"/>
</dbReference>
<dbReference type="GO" id="GO:0003677">
    <property type="term" value="F:DNA binding"/>
    <property type="evidence" value="ECO:0007669"/>
    <property type="project" value="UniProtKB-KW"/>
</dbReference>
<evidence type="ECO:0000256" key="4">
    <source>
        <dbReference type="ARBA" id="ARBA00023125"/>
    </source>
</evidence>
<dbReference type="PANTHER" id="PTHR30363">
    <property type="entry name" value="HTH-TYPE TRANSCRIPTIONAL REGULATOR SRLR-RELATED"/>
    <property type="match status" value="1"/>
</dbReference>
<evidence type="ECO:0000256" key="2">
    <source>
        <dbReference type="ARBA" id="ARBA00022491"/>
    </source>
</evidence>
<dbReference type="InterPro" id="IPR036388">
    <property type="entry name" value="WH-like_DNA-bd_sf"/>
</dbReference>
<dbReference type="SMART" id="SM00420">
    <property type="entry name" value="HTH_DEOR"/>
    <property type="match status" value="1"/>
</dbReference>
<dbReference type="InterPro" id="IPR037171">
    <property type="entry name" value="NagB/RpiA_transferase-like"/>
</dbReference>
<comment type="function">
    <text evidence="6">Repressor of the lactose catabolism operon. Galactose-6-phosphate is the inducer.</text>
</comment>
<dbReference type="AlphaFoldDB" id="A0A4R8A5Z4"/>
<evidence type="ECO:0000256" key="1">
    <source>
        <dbReference type="ARBA" id="ARBA00021390"/>
    </source>
</evidence>
<proteinExistence type="predicted"/>
<dbReference type="InterPro" id="IPR036390">
    <property type="entry name" value="WH_DNA-bd_sf"/>
</dbReference>
<dbReference type="RefSeq" id="WP_134167684.1">
    <property type="nucleotide sequence ID" value="NZ_SODD01000002.1"/>
</dbReference>
<dbReference type="InterPro" id="IPR001034">
    <property type="entry name" value="DeoR_HTH"/>
</dbReference>
<dbReference type="OrthoDB" id="9797223at2"/>
<dbReference type="Proteomes" id="UP000294743">
    <property type="component" value="Unassembled WGS sequence"/>
</dbReference>